<organism evidence="2 3">
    <name type="scientific">Desmophyllum pertusum</name>
    <dbReference type="NCBI Taxonomy" id="174260"/>
    <lineage>
        <taxon>Eukaryota</taxon>
        <taxon>Metazoa</taxon>
        <taxon>Cnidaria</taxon>
        <taxon>Anthozoa</taxon>
        <taxon>Hexacorallia</taxon>
        <taxon>Scleractinia</taxon>
        <taxon>Caryophylliina</taxon>
        <taxon>Caryophylliidae</taxon>
        <taxon>Desmophyllum</taxon>
    </lineage>
</organism>
<reference evidence="2" key="1">
    <citation type="submission" date="2023-01" db="EMBL/GenBank/DDBJ databases">
        <title>Genome assembly of the deep-sea coral Lophelia pertusa.</title>
        <authorList>
            <person name="Herrera S."/>
            <person name="Cordes E."/>
        </authorList>
    </citation>
    <scope>NUCLEOTIDE SEQUENCE</scope>
    <source>
        <strain evidence="2">USNM1676648</strain>
        <tissue evidence="2">Polyp</tissue>
    </source>
</reference>
<evidence type="ECO:0000259" key="1">
    <source>
        <dbReference type="Pfam" id="PF20231"/>
    </source>
</evidence>
<dbReference type="OrthoDB" id="5987652at2759"/>
<gene>
    <name evidence="2" type="ORF">OS493_002124</name>
</gene>
<dbReference type="AlphaFoldDB" id="A0A9X0CTV5"/>
<dbReference type="Gene3D" id="3.40.1800.20">
    <property type="match status" value="1"/>
</dbReference>
<sequence>MEAASDDYCRCCRKKIDSHYVTLFGERATKEGIIEAVCKYGNIDVTEEDIGVLSTSICRSCYLLVKGIVERIGKFADICQEGSQDKNELKRSVGERSPSQITTCPSVQDESVTCTTNMDEPPNICEENRASTMEIQKNTGLQNSEPCPFVQDESVTCMDEPPKICNENRASSIEILKKAGLQNSELSKHANTPLQMEEILKLWHALETKIPTEIAKAIMVLPSVKSCMKYLFLEEIDDQCRDLCVRKHGKHGPSILHVSRQDTKSSLENFTWASIIEEMKERAPDLLDVIATVSVPVVKEKENQVPPVCVAYAVMMHARWRELSLVQKVMTFILGIGHSTSKTFDRCSTLGLAQSRKTYRNMLDDLGDGIVDHVREKVQEGHELRMTFDNFDFRILTNIIVKGYQNSDMHWITQYITFDRVSSAQLDDTRPIIQDIKDFDNTNYLMSKSELQDQRKDYIVLVGRVLVEYFTCLQSLKNEVPKHITHPHSEEMAKPSEIIGLPVVPYNQNKIGDVCQYLSYLTQFLMKVFDVQPEQLPPNATAAQVAQHTSQVLKDHHVPLIGDLLGRERVTAAKRTRAGCDYKADRFEHIIEGPAVWHAKQSFLCYIWDQLYNTASARDVGTLYHLRQKLGEKNVSSDVKKNYKAAAEFMHEVTKSYLCEAFMEWAGLDSMESTPTNITVPTLHASRQKKVQFLNDTIGTFVDEYILPELDVEKVWRLQQAQKAQQRNHQAAVPPTAVPSAPARAPVVAQTPLVTATVLPPVSAPPELSSFAAVREPMQTSHEAVPPTAVPSAPARAPVVAQTPLATATVLPPVSTPPELSSFAAVQDPSHTFHEGDGVILLTQNKQLMAVGKMLKMDSSQASEDPGSMLDVHVILSLVKIVPALEGKCIKWPKHLIAKPVRVVAPPGNHPPSNSCPEASEPLPSPVTDLGQQMARKTGSLIMGSKFFSWESSSCSWTTLKEKETESA</sequence>
<name>A0A9X0CTV5_9CNID</name>
<comment type="caution">
    <text evidence="2">The sequence shown here is derived from an EMBL/GenBank/DDBJ whole genome shotgun (WGS) entry which is preliminary data.</text>
</comment>
<dbReference type="Proteomes" id="UP001163046">
    <property type="component" value="Unassembled WGS sequence"/>
</dbReference>
<keyword evidence="3" id="KW-1185">Reference proteome</keyword>
<protein>
    <recommendedName>
        <fullName evidence="1">DUF6589 domain-containing protein</fullName>
    </recommendedName>
</protein>
<proteinExistence type="predicted"/>
<dbReference type="EMBL" id="MU826826">
    <property type="protein sequence ID" value="KAJ7375371.1"/>
    <property type="molecule type" value="Genomic_DNA"/>
</dbReference>
<dbReference type="InterPro" id="IPR046496">
    <property type="entry name" value="DUF6589"/>
</dbReference>
<evidence type="ECO:0000313" key="2">
    <source>
        <dbReference type="EMBL" id="KAJ7375371.1"/>
    </source>
</evidence>
<evidence type="ECO:0000313" key="3">
    <source>
        <dbReference type="Proteomes" id="UP001163046"/>
    </source>
</evidence>
<accession>A0A9X0CTV5</accession>
<feature type="domain" description="DUF6589" evidence="1">
    <location>
        <begin position="443"/>
        <end position="710"/>
    </location>
</feature>
<dbReference type="Pfam" id="PF20231">
    <property type="entry name" value="DUF6589"/>
    <property type="match status" value="1"/>
</dbReference>